<dbReference type="Proteomes" id="UP001501074">
    <property type="component" value="Unassembled WGS sequence"/>
</dbReference>
<dbReference type="PANTHER" id="PTHR15364:SF0">
    <property type="entry name" value="2'-DEOXYNUCLEOSIDE 5'-PHOSPHATE N-HYDROLASE 1"/>
    <property type="match status" value="1"/>
</dbReference>
<name>A0ABP6ZC81_9ACTN</name>
<sequence length="181" mass="19547">MSARLYLAGFEVFAPDGEQRAAKMRQICADHGLEPISPLDGDKSTNLDELSGTDLAAAIFRINVEMIERADAVVGNLNPFRGPDPDAGTCWEVGYGYGRGKAVYVYTEGPSTAIDRTELHYPPVTRHEDGSAVDRDGMTIENFGQPFNLMLACCGTAVQGTFEDCVRQVAEDVKAGKLPVS</sequence>
<dbReference type="EMBL" id="BAAAZO010000003">
    <property type="protein sequence ID" value="GAA3604692.1"/>
    <property type="molecule type" value="Genomic_DNA"/>
</dbReference>
<evidence type="ECO:0000313" key="2">
    <source>
        <dbReference type="Proteomes" id="UP001501074"/>
    </source>
</evidence>
<dbReference type="Gene3D" id="3.40.50.450">
    <property type="match status" value="1"/>
</dbReference>
<dbReference type="Pfam" id="PF05014">
    <property type="entry name" value="Nuc_deoxyrib_tr"/>
    <property type="match status" value="1"/>
</dbReference>
<dbReference type="InterPro" id="IPR051239">
    <property type="entry name" value="2'-dNMP_N-hydrolase"/>
</dbReference>
<protein>
    <submittedName>
        <fullName evidence="1">Nucleoside 2-deoxyribosyltransferase</fullName>
    </submittedName>
</protein>
<comment type="caution">
    <text evidence="1">The sequence shown here is derived from an EMBL/GenBank/DDBJ whole genome shotgun (WGS) entry which is preliminary data.</text>
</comment>
<reference evidence="2" key="1">
    <citation type="journal article" date="2019" name="Int. J. Syst. Evol. Microbiol.">
        <title>The Global Catalogue of Microorganisms (GCM) 10K type strain sequencing project: providing services to taxonomists for standard genome sequencing and annotation.</title>
        <authorList>
            <consortium name="The Broad Institute Genomics Platform"/>
            <consortium name="The Broad Institute Genome Sequencing Center for Infectious Disease"/>
            <person name="Wu L."/>
            <person name="Ma J."/>
        </authorList>
    </citation>
    <scope>NUCLEOTIDE SEQUENCE [LARGE SCALE GENOMIC DNA]</scope>
    <source>
        <strain evidence="2">JCM 16902</strain>
    </source>
</reference>
<proteinExistence type="predicted"/>
<accession>A0ABP6ZC81</accession>
<evidence type="ECO:0000313" key="1">
    <source>
        <dbReference type="EMBL" id="GAA3604692.1"/>
    </source>
</evidence>
<dbReference type="SUPFAM" id="SSF52309">
    <property type="entry name" value="N-(deoxy)ribosyltransferase-like"/>
    <property type="match status" value="1"/>
</dbReference>
<gene>
    <name evidence="1" type="ORF">GCM10022223_20450</name>
</gene>
<dbReference type="PANTHER" id="PTHR15364">
    <property type="entry name" value="2'-DEOXYNUCLEOSIDE 5'-PHOSPHATE N-HYDROLASE 1"/>
    <property type="match status" value="1"/>
</dbReference>
<organism evidence="1 2">
    <name type="scientific">Kineosporia mesophila</name>
    <dbReference type="NCBI Taxonomy" id="566012"/>
    <lineage>
        <taxon>Bacteria</taxon>
        <taxon>Bacillati</taxon>
        <taxon>Actinomycetota</taxon>
        <taxon>Actinomycetes</taxon>
        <taxon>Kineosporiales</taxon>
        <taxon>Kineosporiaceae</taxon>
        <taxon>Kineosporia</taxon>
    </lineage>
</organism>
<dbReference type="InterPro" id="IPR007710">
    <property type="entry name" value="Nucleoside_deoxyribTrfase"/>
</dbReference>
<keyword evidence="2" id="KW-1185">Reference proteome</keyword>
<dbReference type="RefSeq" id="WP_231483012.1">
    <property type="nucleotide sequence ID" value="NZ_BAAAZO010000003.1"/>
</dbReference>